<dbReference type="Gene3D" id="2.40.180.10">
    <property type="entry name" value="Catalase core domain"/>
    <property type="match status" value="1"/>
</dbReference>
<reference evidence="16" key="2">
    <citation type="submission" date="2015-01" db="EMBL/GenBank/DDBJ databases">
        <title>Evolutionary Origins and Diversification of the Mycorrhizal Mutualists.</title>
        <authorList>
            <consortium name="DOE Joint Genome Institute"/>
            <consortium name="Mycorrhizal Genomics Consortium"/>
            <person name="Kohler A."/>
            <person name="Kuo A."/>
            <person name="Nagy L.G."/>
            <person name="Floudas D."/>
            <person name="Copeland A."/>
            <person name="Barry K.W."/>
            <person name="Cichocki N."/>
            <person name="Veneault-Fourrey C."/>
            <person name="LaButti K."/>
            <person name="Lindquist E.A."/>
            <person name="Lipzen A."/>
            <person name="Lundell T."/>
            <person name="Morin E."/>
            <person name="Murat C."/>
            <person name="Riley R."/>
            <person name="Ohm R."/>
            <person name="Sun H."/>
            <person name="Tunlid A."/>
            <person name="Henrissat B."/>
            <person name="Grigoriev I.V."/>
            <person name="Hibbett D.S."/>
            <person name="Martin F."/>
        </authorList>
    </citation>
    <scope>NUCLEOTIDE SEQUENCE [LARGE SCALE GENOMIC DNA]</scope>
    <source>
        <strain evidence="16">Zn</strain>
    </source>
</reference>
<keyword evidence="4 10" id="KW-0575">Peroxidase</keyword>
<feature type="binding site" description="axial binding residue" evidence="12">
    <location>
        <position position="373"/>
    </location>
    <ligand>
        <name>heme</name>
        <dbReference type="ChEBI" id="CHEBI:30413"/>
    </ligand>
    <ligandPart>
        <name>Fe</name>
        <dbReference type="ChEBI" id="CHEBI:18248"/>
    </ligandPart>
</feature>
<dbReference type="HOGENOM" id="CLU_010645_3_0_1"/>
<feature type="chain" id="PRO_5002162490" description="Catalase" evidence="13">
    <location>
        <begin position="20"/>
        <end position="695"/>
    </location>
</feature>
<sequence length="695" mass="75148">MLLSTASCFILAFTGLAFSQSPKQDQLQPFLQDTLGQIETTDNGAQDNTANSLRAGPRGHVLLEDTTVRKKMIHFDRERQPERVVHALGHGAYGTFESSGDWSNITSACWLQNNVTSDVFVRFSVVVAGMGGSEVGRDTHGFATKIYSQCGNQDLVGNHLPSFFINDGALFPDLVHAVKAEADKGFPTGGTAHTTAYDFFTQRPEGSYQLMNVLSDLGIPRDVRHIAGAGVHTYRFINDAGESTLFKWYWQPQLGLRSLVYDEATKIAGKNNNFQRVDLFNSIAAGLFPKWDLLIQLFPDDGTYMFKGIDLLDPTKVVPNELNKPLKFGTMTLNRNPTNFFSEPESIAFAPSNVVRGVTFVPDALLQWRLMSYDDTHTHRLGSPNNYLLPVNRPVTPVNNNFRDGYMQPEIYVGASTSSPDGIGGVIGANAASTLDYGNETINGAIGRYNVISDDFTQATSFWNSLDPYAQQHTVDAYRFELGNVANSTVVSTYINEILNSIDNCLARRVAFGVGAPLPTISKSNKSIPVYPSEFKLANQGKLSVEGLVVGILADDNSLSVAELSSLQASFAPLSVMFQVVAPHQGLLNTGVLANSSYITTSSIFYDAIVIGGAETATPRDTLTTFVMEAFGHGKPIAAIGNGAGILSDLGLKVDSSMGLFAGGAADVAGQIVQALMSPGRFPQRNPLDSPSLCK</sequence>
<dbReference type="PANTHER" id="PTHR42821:SF1">
    <property type="entry name" value="CATALASE-B"/>
    <property type="match status" value="1"/>
</dbReference>
<keyword evidence="8 10" id="KW-0408">Iron</keyword>
<evidence type="ECO:0000256" key="12">
    <source>
        <dbReference type="PIRSR" id="PIRSR038927-2"/>
    </source>
</evidence>
<keyword evidence="5 10" id="KW-0349">Heme</keyword>
<comment type="cofactor">
    <cofactor evidence="1 10 12">
        <name>heme</name>
        <dbReference type="ChEBI" id="CHEBI:30413"/>
    </cofactor>
</comment>
<dbReference type="Gene3D" id="3.40.50.880">
    <property type="match status" value="1"/>
</dbReference>
<dbReference type="GO" id="GO:0042744">
    <property type="term" value="P:hydrogen peroxide catabolic process"/>
    <property type="evidence" value="ECO:0007669"/>
    <property type="project" value="UniProtKB-UniRule"/>
</dbReference>
<dbReference type="InterPro" id="IPR043156">
    <property type="entry name" value="Catalase_clade2_helical"/>
</dbReference>
<feature type="active site" evidence="11">
    <location>
        <position position="158"/>
    </location>
</feature>
<comment type="similarity">
    <text evidence="2 10">Belongs to the catalase family.</text>
</comment>
<evidence type="ECO:0000313" key="15">
    <source>
        <dbReference type="EMBL" id="KIM98558.1"/>
    </source>
</evidence>
<evidence type="ECO:0000313" key="16">
    <source>
        <dbReference type="Proteomes" id="UP000054321"/>
    </source>
</evidence>
<evidence type="ECO:0000256" key="10">
    <source>
        <dbReference type="PIRNR" id="PIRNR038927"/>
    </source>
</evidence>
<dbReference type="InterPro" id="IPR010582">
    <property type="entry name" value="Catalase_immune_responsive"/>
</dbReference>
<dbReference type="InterPro" id="IPR024712">
    <property type="entry name" value="Catalase_clade2"/>
</dbReference>
<comment type="catalytic activity">
    <reaction evidence="10">
        <text>2 H2O2 = O2 + 2 H2O</text>
        <dbReference type="Rhea" id="RHEA:20309"/>
        <dbReference type="ChEBI" id="CHEBI:15377"/>
        <dbReference type="ChEBI" id="CHEBI:15379"/>
        <dbReference type="ChEBI" id="CHEBI:16240"/>
        <dbReference type="EC" id="1.11.1.6"/>
    </reaction>
</comment>
<evidence type="ECO:0000256" key="4">
    <source>
        <dbReference type="ARBA" id="ARBA00022559"/>
    </source>
</evidence>
<dbReference type="EMBL" id="KN832880">
    <property type="protein sequence ID" value="KIM98558.1"/>
    <property type="molecule type" value="Genomic_DNA"/>
</dbReference>
<dbReference type="InParanoid" id="A0A0C3CHU0"/>
<evidence type="ECO:0000256" key="8">
    <source>
        <dbReference type="ARBA" id="ARBA00023004"/>
    </source>
</evidence>
<dbReference type="AlphaFoldDB" id="A0A0C3CHU0"/>
<dbReference type="InterPro" id="IPR041399">
    <property type="entry name" value="Catalase_large_C"/>
</dbReference>
<gene>
    <name evidence="15" type="ORF">OIDMADRAFT_56907</name>
</gene>
<accession>A0A0C3CHU0</accession>
<dbReference type="SMART" id="SM01060">
    <property type="entry name" value="Catalase"/>
    <property type="match status" value="1"/>
</dbReference>
<dbReference type="Pfam" id="PF00199">
    <property type="entry name" value="Catalase"/>
    <property type="match status" value="1"/>
</dbReference>
<dbReference type="PIRSF" id="PIRSF038927">
    <property type="entry name" value="Catalase_clade2"/>
    <property type="match status" value="1"/>
</dbReference>
<evidence type="ECO:0000256" key="11">
    <source>
        <dbReference type="PIRSR" id="PIRSR038927-1"/>
    </source>
</evidence>
<dbReference type="PANTHER" id="PTHR42821">
    <property type="entry name" value="CATALASE"/>
    <property type="match status" value="1"/>
</dbReference>
<dbReference type="GO" id="GO:0004096">
    <property type="term" value="F:catalase activity"/>
    <property type="evidence" value="ECO:0007669"/>
    <property type="project" value="UniProtKB-UniRule"/>
</dbReference>
<dbReference type="Pfam" id="PF06628">
    <property type="entry name" value="Catalase-rel"/>
    <property type="match status" value="1"/>
</dbReference>
<dbReference type="PROSITE" id="PS51402">
    <property type="entry name" value="CATALASE_3"/>
    <property type="match status" value="1"/>
</dbReference>
<evidence type="ECO:0000256" key="13">
    <source>
        <dbReference type="SAM" id="SignalP"/>
    </source>
</evidence>
<evidence type="ECO:0000256" key="2">
    <source>
        <dbReference type="ARBA" id="ARBA00005329"/>
    </source>
</evidence>
<dbReference type="SUPFAM" id="SSF56634">
    <property type="entry name" value="Heme-dependent catalase-like"/>
    <property type="match status" value="1"/>
</dbReference>
<dbReference type="OrthoDB" id="6880011at2759"/>
<dbReference type="InterPro" id="IPR020835">
    <property type="entry name" value="Catalase_sf"/>
</dbReference>
<dbReference type="Proteomes" id="UP000054321">
    <property type="component" value="Unassembled WGS sequence"/>
</dbReference>
<evidence type="ECO:0000256" key="6">
    <source>
        <dbReference type="ARBA" id="ARBA00022723"/>
    </source>
</evidence>
<dbReference type="STRING" id="913774.A0A0C3CHU0"/>
<name>A0A0C3CHU0_OIDMZ</name>
<dbReference type="GO" id="GO:0005829">
    <property type="term" value="C:cytosol"/>
    <property type="evidence" value="ECO:0007669"/>
    <property type="project" value="TreeGrafter"/>
</dbReference>
<organism evidence="15 16">
    <name type="scientific">Oidiodendron maius (strain Zn)</name>
    <dbReference type="NCBI Taxonomy" id="913774"/>
    <lineage>
        <taxon>Eukaryota</taxon>
        <taxon>Fungi</taxon>
        <taxon>Dikarya</taxon>
        <taxon>Ascomycota</taxon>
        <taxon>Pezizomycotina</taxon>
        <taxon>Leotiomycetes</taxon>
        <taxon>Leotiomycetes incertae sedis</taxon>
        <taxon>Myxotrichaceae</taxon>
        <taxon>Oidiodendron</taxon>
    </lineage>
</organism>
<evidence type="ECO:0000256" key="1">
    <source>
        <dbReference type="ARBA" id="ARBA00001971"/>
    </source>
</evidence>
<proteinExistence type="inferred from homology"/>
<feature type="domain" description="Catalase core" evidence="14">
    <location>
        <begin position="40"/>
        <end position="427"/>
    </location>
</feature>
<comment type="function">
    <text evidence="10">Occurs in almost all aerobically respiring organisms and serves to protect cells from the toxic effects of hydrogen peroxide.</text>
</comment>
<feature type="active site" evidence="11">
    <location>
        <position position="86"/>
    </location>
</feature>
<dbReference type="GO" id="GO:0020037">
    <property type="term" value="F:heme binding"/>
    <property type="evidence" value="ECO:0007669"/>
    <property type="project" value="UniProtKB-UniRule"/>
</dbReference>
<dbReference type="SUPFAM" id="SSF52317">
    <property type="entry name" value="Class I glutamine amidotransferase-like"/>
    <property type="match status" value="1"/>
</dbReference>
<dbReference type="InterPro" id="IPR011614">
    <property type="entry name" value="Catalase_core"/>
</dbReference>
<keyword evidence="9 10" id="KW-0376">Hydrogen peroxide</keyword>
<feature type="signal peptide" evidence="13">
    <location>
        <begin position="1"/>
        <end position="19"/>
    </location>
</feature>
<dbReference type="CDD" id="cd03132">
    <property type="entry name" value="GATase1_catalase"/>
    <property type="match status" value="1"/>
</dbReference>
<dbReference type="InterPro" id="IPR029062">
    <property type="entry name" value="Class_I_gatase-like"/>
</dbReference>
<evidence type="ECO:0000256" key="3">
    <source>
        <dbReference type="ARBA" id="ARBA00012314"/>
    </source>
</evidence>
<dbReference type="Pfam" id="PF18011">
    <property type="entry name" value="Catalase_C"/>
    <property type="match status" value="1"/>
</dbReference>
<keyword evidence="6 10" id="KW-0479">Metal-binding</keyword>
<dbReference type="Gene3D" id="1.20.1370.20">
    <property type="match status" value="1"/>
</dbReference>
<dbReference type="PRINTS" id="PR00067">
    <property type="entry name" value="CATALASE"/>
</dbReference>
<dbReference type="EC" id="1.11.1.6" evidence="3 10"/>
<keyword evidence="7 10" id="KW-0560">Oxidoreductase</keyword>
<evidence type="ECO:0000256" key="5">
    <source>
        <dbReference type="ARBA" id="ARBA00022617"/>
    </source>
</evidence>
<evidence type="ECO:0000256" key="9">
    <source>
        <dbReference type="ARBA" id="ARBA00023324"/>
    </source>
</evidence>
<dbReference type="InterPro" id="IPR018028">
    <property type="entry name" value="Catalase"/>
</dbReference>
<evidence type="ECO:0000259" key="14">
    <source>
        <dbReference type="SMART" id="SM01060"/>
    </source>
</evidence>
<evidence type="ECO:0000256" key="7">
    <source>
        <dbReference type="ARBA" id="ARBA00023002"/>
    </source>
</evidence>
<dbReference type="GO" id="GO:0046872">
    <property type="term" value="F:metal ion binding"/>
    <property type="evidence" value="ECO:0007669"/>
    <property type="project" value="UniProtKB-KW"/>
</dbReference>
<keyword evidence="13" id="KW-0732">Signal</keyword>
<protein>
    <recommendedName>
        <fullName evidence="3 10">Catalase</fullName>
        <ecNumber evidence="3 10">1.11.1.6</ecNumber>
    </recommendedName>
</protein>
<dbReference type="GO" id="GO:0006979">
    <property type="term" value="P:response to oxidative stress"/>
    <property type="evidence" value="ECO:0007669"/>
    <property type="project" value="InterPro"/>
</dbReference>
<reference evidence="15 16" key="1">
    <citation type="submission" date="2014-04" db="EMBL/GenBank/DDBJ databases">
        <authorList>
            <consortium name="DOE Joint Genome Institute"/>
            <person name="Kuo A."/>
            <person name="Martino E."/>
            <person name="Perotto S."/>
            <person name="Kohler A."/>
            <person name="Nagy L.G."/>
            <person name="Floudas D."/>
            <person name="Copeland A."/>
            <person name="Barry K.W."/>
            <person name="Cichocki N."/>
            <person name="Veneault-Fourrey C."/>
            <person name="LaButti K."/>
            <person name="Lindquist E.A."/>
            <person name="Lipzen A."/>
            <person name="Lundell T."/>
            <person name="Morin E."/>
            <person name="Murat C."/>
            <person name="Sun H."/>
            <person name="Tunlid A."/>
            <person name="Henrissat B."/>
            <person name="Grigoriev I.V."/>
            <person name="Hibbett D.S."/>
            <person name="Martin F."/>
            <person name="Nordberg H.P."/>
            <person name="Cantor M.N."/>
            <person name="Hua S.X."/>
        </authorList>
    </citation>
    <scope>NUCLEOTIDE SEQUENCE [LARGE SCALE GENOMIC DNA]</scope>
    <source>
        <strain evidence="15 16">Zn</strain>
    </source>
</reference>
<keyword evidence="16" id="KW-1185">Reference proteome</keyword>